<protein>
    <submittedName>
        <fullName evidence="2">Uncharacterized protein</fullName>
    </submittedName>
</protein>
<comment type="caution">
    <text evidence="2">The sequence shown here is derived from an EMBL/GenBank/DDBJ whole genome shotgun (WGS) entry which is preliminary data.</text>
</comment>
<sequence>MSPGKSPGKSSGEATRQLTFLEAVSQLRPMSSSAVHPDPTVTDVPTDTHPDTAMERILQEISAVGHHLEAMNSKITDLSADSKAIRVDTASFQTKVTDPDHRLHAVEN</sequence>
<evidence type="ECO:0000256" key="1">
    <source>
        <dbReference type="SAM" id="MobiDB-lite"/>
    </source>
</evidence>
<reference evidence="2" key="1">
    <citation type="journal article" date="2022" name="bioRxiv">
        <title>Sequencing and chromosome-scale assembly of the giantPleurodeles waltlgenome.</title>
        <authorList>
            <person name="Brown T."/>
            <person name="Elewa A."/>
            <person name="Iarovenko S."/>
            <person name="Subramanian E."/>
            <person name="Araus A.J."/>
            <person name="Petzold A."/>
            <person name="Susuki M."/>
            <person name="Suzuki K.-i.T."/>
            <person name="Hayashi T."/>
            <person name="Toyoda A."/>
            <person name="Oliveira C."/>
            <person name="Osipova E."/>
            <person name="Leigh N.D."/>
            <person name="Simon A."/>
            <person name="Yun M.H."/>
        </authorList>
    </citation>
    <scope>NUCLEOTIDE SEQUENCE</scope>
    <source>
        <strain evidence="2">20211129_DDA</strain>
        <tissue evidence="2">Liver</tissue>
    </source>
</reference>
<feature type="region of interest" description="Disordered" evidence="1">
    <location>
        <begin position="28"/>
        <end position="49"/>
    </location>
</feature>
<accession>A0AAV7RZK6</accession>
<proteinExistence type="predicted"/>
<gene>
    <name evidence="2" type="ORF">NDU88_010633</name>
</gene>
<organism evidence="2 3">
    <name type="scientific">Pleurodeles waltl</name>
    <name type="common">Iberian ribbed newt</name>
    <dbReference type="NCBI Taxonomy" id="8319"/>
    <lineage>
        <taxon>Eukaryota</taxon>
        <taxon>Metazoa</taxon>
        <taxon>Chordata</taxon>
        <taxon>Craniata</taxon>
        <taxon>Vertebrata</taxon>
        <taxon>Euteleostomi</taxon>
        <taxon>Amphibia</taxon>
        <taxon>Batrachia</taxon>
        <taxon>Caudata</taxon>
        <taxon>Salamandroidea</taxon>
        <taxon>Salamandridae</taxon>
        <taxon>Pleurodelinae</taxon>
        <taxon>Pleurodeles</taxon>
    </lineage>
</organism>
<name>A0AAV7RZK6_PLEWA</name>
<dbReference type="EMBL" id="JANPWB010000009">
    <property type="protein sequence ID" value="KAJ1157936.1"/>
    <property type="molecule type" value="Genomic_DNA"/>
</dbReference>
<keyword evidence="3" id="KW-1185">Reference proteome</keyword>
<feature type="compositionally biased region" description="Low complexity" evidence="1">
    <location>
        <begin position="35"/>
        <end position="45"/>
    </location>
</feature>
<dbReference type="AlphaFoldDB" id="A0AAV7RZK6"/>
<evidence type="ECO:0000313" key="3">
    <source>
        <dbReference type="Proteomes" id="UP001066276"/>
    </source>
</evidence>
<evidence type="ECO:0000313" key="2">
    <source>
        <dbReference type="EMBL" id="KAJ1157936.1"/>
    </source>
</evidence>
<dbReference type="Proteomes" id="UP001066276">
    <property type="component" value="Chromosome 5"/>
</dbReference>